<comment type="caution">
    <text evidence="5">The sequence shown here is derived from an EMBL/GenBank/DDBJ whole genome shotgun (WGS) entry which is preliminary data.</text>
</comment>
<dbReference type="InterPro" id="IPR036390">
    <property type="entry name" value="WH_DNA-bd_sf"/>
</dbReference>
<dbReference type="InterPro" id="IPR019888">
    <property type="entry name" value="Tscrpt_reg_AsnC-like"/>
</dbReference>
<keyword evidence="2" id="KW-0238">DNA-binding</keyword>
<evidence type="ECO:0000256" key="2">
    <source>
        <dbReference type="ARBA" id="ARBA00023125"/>
    </source>
</evidence>
<dbReference type="GO" id="GO:0005829">
    <property type="term" value="C:cytosol"/>
    <property type="evidence" value="ECO:0007669"/>
    <property type="project" value="TreeGrafter"/>
</dbReference>
<dbReference type="PRINTS" id="PR00033">
    <property type="entry name" value="HTHASNC"/>
</dbReference>
<dbReference type="PROSITE" id="PS50956">
    <property type="entry name" value="HTH_ASNC_2"/>
    <property type="match status" value="1"/>
</dbReference>
<dbReference type="PANTHER" id="PTHR30154">
    <property type="entry name" value="LEUCINE-RESPONSIVE REGULATORY PROTEIN"/>
    <property type="match status" value="1"/>
</dbReference>
<dbReference type="InterPro" id="IPR011008">
    <property type="entry name" value="Dimeric_a/b-barrel"/>
</dbReference>
<dbReference type="EMBL" id="CABN01000094">
    <property type="protein sequence ID" value="CBI00124.1"/>
    <property type="molecule type" value="Genomic_DNA"/>
</dbReference>
<sequence length="184" mass="20731">MANDSTERKSSHSTTSASQIDSYLMDSFGRNLLRELQTNSRLSTAELARRVGLSPTATAERMKQMEEQGIVRAYTIEMDREALGLEVMAFVRMTCEGQHYYRLLEFIQSLEEVRECHHLTGGDAFLLKVTTTSMSGLEALIEALLPYGNPVTSLVLSTPIERRPYNVTGKLTSVTRKQRPALRR</sequence>
<dbReference type="InterPro" id="IPR011991">
    <property type="entry name" value="ArsR-like_HTH"/>
</dbReference>
<evidence type="ECO:0000256" key="1">
    <source>
        <dbReference type="ARBA" id="ARBA00023015"/>
    </source>
</evidence>
<proteinExistence type="predicted"/>
<feature type="domain" description="HTH asnC-type" evidence="4">
    <location>
        <begin position="25"/>
        <end position="86"/>
    </location>
</feature>
<evidence type="ECO:0000313" key="5">
    <source>
        <dbReference type="EMBL" id="CBI00124.1"/>
    </source>
</evidence>
<keyword evidence="1" id="KW-0805">Transcription regulation</keyword>
<dbReference type="Pfam" id="PF13412">
    <property type="entry name" value="HTH_24"/>
    <property type="match status" value="1"/>
</dbReference>
<name>E6PYW5_9ZZZZ</name>
<dbReference type="PANTHER" id="PTHR30154:SF53">
    <property type="entry name" value="HTH-TYPE TRANSCRIPTIONAL REGULATOR LRPC"/>
    <property type="match status" value="1"/>
</dbReference>
<dbReference type="SMART" id="SM00344">
    <property type="entry name" value="HTH_ASNC"/>
    <property type="match status" value="1"/>
</dbReference>
<keyword evidence="3" id="KW-0804">Transcription</keyword>
<dbReference type="GO" id="GO:0043565">
    <property type="term" value="F:sequence-specific DNA binding"/>
    <property type="evidence" value="ECO:0007669"/>
    <property type="project" value="InterPro"/>
</dbReference>
<dbReference type="InterPro" id="IPR036388">
    <property type="entry name" value="WH-like_DNA-bd_sf"/>
</dbReference>
<accession>E6PYW5</accession>
<dbReference type="CDD" id="cd00090">
    <property type="entry name" value="HTH_ARSR"/>
    <property type="match status" value="1"/>
</dbReference>
<dbReference type="GO" id="GO:0043200">
    <property type="term" value="P:response to amino acid"/>
    <property type="evidence" value="ECO:0007669"/>
    <property type="project" value="TreeGrafter"/>
</dbReference>
<protein>
    <submittedName>
        <fullName evidence="5">Transcriptional regulator, AsnC family (Modular protein)</fullName>
    </submittedName>
</protein>
<dbReference type="InterPro" id="IPR000485">
    <property type="entry name" value="AsnC-type_HTH_dom"/>
</dbReference>
<dbReference type="Gene3D" id="1.10.10.10">
    <property type="entry name" value="Winged helix-like DNA-binding domain superfamily/Winged helix DNA-binding domain"/>
    <property type="match status" value="1"/>
</dbReference>
<dbReference type="Gene3D" id="3.30.70.920">
    <property type="match status" value="1"/>
</dbReference>
<evidence type="ECO:0000256" key="3">
    <source>
        <dbReference type="ARBA" id="ARBA00023163"/>
    </source>
</evidence>
<dbReference type="SUPFAM" id="SSF54909">
    <property type="entry name" value="Dimeric alpha+beta barrel"/>
    <property type="match status" value="1"/>
</dbReference>
<dbReference type="InterPro" id="IPR019887">
    <property type="entry name" value="Tscrpt_reg_AsnC/Lrp_C"/>
</dbReference>
<dbReference type="SUPFAM" id="SSF46785">
    <property type="entry name" value="Winged helix' DNA-binding domain"/>
    <property type="match status" value="1"/>
</dbReference>
<dbReference type="AlphaFoldDB" id="E6PYW5"/>
<reference evidence="5" key="1">
    <citation type="submission" date="2009-10" db="EMBL/GenBank/DDBJ databases">
        <title>Diversity of trophic interactions inside an arsenic-rich microbial ecosystem.</title>
        <authorList>
            <person name="Bertin P.N."/>
            <person name="Heinrich-Salmeron A."/>
            <person name="Pelletier E."/>
            <person name="Goulhen-Chollet F."/>
            <person name="Arsene-Ploetze F."/>
            <person name="Gallien S."/>
            <person name="Calteau A."/>
            <person name="Vallenet D."/>
            <person name="Casiot C."/>
            <person name="Chane-Woon-Ming B."/>
            <person name="Giloteaux L."/>
            <person name="Barakat M."/>
            <person name="Bonnefoy V."/>
            <person name="Bruneel O."/>
            <person name="Chandler M."/>
            <person name="Cleiss J."/>
            <person name="Duran R."/>
            <person name="Elbaz-Poulichet F."/>
            <person name="Fonknechten N."/>
            <person name="Lauga B."/>
            <person name="Mornico D."/>
            <person name="Ortet P."/>
            <person name="Schaeffer C."/>
            <person name="Siguier P."/>
            <person name="Alexander Thil Smith A."/>
            <person name="Van Dorsselaer A."/>
            <person name="Weissenbach J."/>
            <person name="Medigue C."/>
            <person name="Le Paslier D."/>
        </authorList>
    </citation>
    <scope>NUCLEOTIDE SEQUENCE</scope>
</reference>
<dbReference type="Pfam" id="PF01037">
    <property type="entry name" value="AsnC_trans_reg"/>
    <property type="match status" value="1"/>
</dbReference>
<gene>
    <name evidence="5" type="ORF">CARN3_1115</name>
</gene>
<organism evidence="5">
    <name type="scientific">mine drainage metagenome</name>
    <dbReference type="NCBI Taxonomy" id="410659"/>
    <lineage>
        <taxon>unclassified sequences</taxon>
        <taxon>metagenomes</taxon>
        <taxon>ecological metagenomes</taxon>
    </lineage>
</organism>
<evidence type="ECO:0000259" key="4">
    <source>
        <dbReference type="PROSITE" id="PS50956"/>
    </source>
</evidence>